<evidence type="ECO:0000313" key="2">
    <source>
        <dbReference type="Proteomes" id="UP000248134"/>
    </source>
</evidence>
<dbReference type="EMBL" id="QKQS01000001">
    <property type="protein sequence ID" value="PZA13869.1"/>
    <property type="molecule type" value="Genomic_DNA"/>
</dbReference>
<name>A0A323UNA6_RHOPL</name>
<proteinExistence type="predicted"/>
<gene>
    <name evidence="1" type="ORF">DNX69_00030</name>
</gene>
<comment type="caution">
    <text evidence="1">The sequence shown here is derived from an EMBL/GenBank/DDBJ whole genome shotgun (WGS) entry which is preliminary data.</text>
</comment>
<dbReference type="Proteomes" id="UP000248134">
    <property type="component" value="Unassembled WGS sequence"/>
</dbReference>
<protein>
    <submittedName>
        <fullName evidence="1">Uncharacterized protein</fullName>
    </submittedName>
</protein>
<dbReference type="AlphaFoldDB" id="A0A323UNA6"/>
<dbReference type="OrthoDB" id="9904564at2"/>
<evidence type="ECO:0000313" key="1">
    <source>
        <dbReference type="EMBL" id="PZA13869.1"/>
    </source>
</evidence>
<dbReference type="RefSeq" id="WP_110783824.1">
    <property type="nucleotide sequence ID" value="NZ_QKQS01000001.1"/>
</dbReference>
<organism evidence="1 2">
    <name type="scientific">Rhodopseudomonas palustris</name>
    <dbReference type="NCBI Taxonomy" id="1076"/>
    <lineage>
        <taxon>Bacteria</taxon>
        <taxon>Pseudomonadati</taxon>
        <taxon>Pseudomonadota</taxon>
        <taxon>Alphaproteobacteria</taxon>
        <taxon>Hyphomicrobiales</taxon>
        <taxon>Nitrobacteraceae</taxon>
        <taxon>Rhodopseudomonas</taxon>
    </lineage>
</organism>
<reference evidence="1 2" key="1">
    <citation type="submission" date="2018-06" db="EMBL/GenBank/DDBJ databases">
        <title>Draft Whole-Genome Sequence of the purple photosynthetic bacterium Rhodospeudomonas palustris XCP.</title>
        <authorList>
            <person name="Rayyan A."/>
            <person name="Meyer T.E."/>
            <person name="Kyndt J.A."/>
        </authorList>
    </citation>
    <scope>NUCLEOTIDE SEQUENCE [LARGE SCALE GENOMIC DNA]</scope>
    <source>
        <strain evidence="1 2">XCP</strain>
    </source>
</reference>
<accession>A0A323UNA6</accession>
<sequence>MPTTLRLIALVFAVGAGTTAHFAGAIYVNVRRQIDEITADECDNMRRMADEIEQIDPTAPRDTVPEICAGNGNRSE</sequence>